<organism evidence="7 8">
    <name type="scientific">Drosophila busckii</name>
    <name type="common">Fruit fly</name>
    <dbReference type="NCBI Taxonomy" id="30019"/>
    <lineage>
        <taxon>Eukaryota</taxon>
        <taxon>Metazoa</taxon>
        <taxon>Ecdysozoa</taxon>
        <taxon>Arthropoda</taxon>
        <taxon>Hexapoda</taxon>
        <taxon>Insecta</taxon>
        <taxon>Pterygota</taxon>
        <taxon>Neoptera</taxon>
        <taxon>Endopterygota</taxon>
        <taxon>Diptera</taxon>
        <taxon>Brachycera</taxon>
        <taxon>Muscomorpha</taxon>
        <taxon>Ephydroidea</taxon>
        <taxon>Drosophilidae</taxon>
        <taxon>Drosophila</taxon>
    </lineage>
</organism>
<dbReference type="Gene3D" id="2.60.120.590">
    <property type="entry name" value="Alpha-ketoglutarate-dependent dioxygenase AlkB-like"/>
    <property type="match status" value="1"/>
</dbReference>
<evidence type="ECO:0000313" key="7">
    <source>
        <dbReference type="EMBL" id="ALC49712.1"/>
    </source>
</evidence>
<comment type="cofactor">
    <cofactor evidence="5">
        <name>Fe(2+)</name>
        <dbReference type="ChEBI" id="CHEBI:29033"/>
    </cofactor>
    <text evidence="5">Binds 1 Fe(2+) ion per subunit.</text>
</comment>
<dbReference type="Pfam" id="PF13532">
    <property type="entry name" value="2OG-FeII_Oxy_2"/>
    <property type="match status" value="1"/>
</dbReference>
<keyword evidence="3" id="KW-0560">Oxidoreductase</keyword>
<dbReference type="InterPro" id="IPR027450">
    <property type="entry name" value="AlkB-like"/>
</dbReference>
<evidence type="ECO:0000256" key="2">
    <source>
        <dbReference type="ARBA" id="ARBA00022964"/>
    </source>
</evidence>
<dbReference type="GO" id="GO:0035515">
    <property type="term" value="F:oxidative RNA demethylase activity"/>
    <property type="evidence" value="ECO:0007669"/>
    <property type="project" value="TreeGrafter"/>
</dbReference>
<evidence type="ECO:0000256" key="4">
    <source>
        <dbReference type="ARBA" id="ARBA00023004"/>
    </source>
</evidence>
<dbReference type="PROSITE" id="PS51471">
    <property type="entry name" value="FE2OG_OXY"/>
    <property type="match status" value="1"/>
</dbReference>
<feature type="binding site" evidence="5">
    <location>
        <position position="167"/>
    </location>
    <ligand>
        <name>Fe cation</name>
        <dbReference type="ChEBI" id="CHEBI:24875"/>
        <note>catalytic</note>
    </ligand>
</feature>
<proteinExistence type="predicted"/>
<dbReference type="PANTHER" id="PTHR16557:SF2">
    <property type="entry name" value="NUCLEIC ACID DIOXYGENASE ALKBH1"/>
    <property type="match status" value="1"/>
</dbReference>
<evidence type="ECO:0000256" key="3">
    <source>
        <dbReference type="ARBA" id="ARBA00023002"/>
    </source>
</evidence>
<evidence type="ECO:0000259" key="6">
    <source>
        <dbReference type="PROSITE" id="PS51471"/>
    </source>
</evidence>
<dbReference type="AlphaFoldDB" id="A0A0M4FAC9"/>
<accession>A0A0M4FAC9</accession>
<dbReference type="GO" id="GO:0005737">
    <property type="term" value="C:cytoplasm"/>
    <property type="evidence" value="ECO:0007669"/>
    <property type="project" value="TreeGrafter"/>
</dbReference>
<evidence type="ECO:0000313" key="8">
    <source>
        <dbReference type="Proteomes" id="UP000494163"/>
    </source>
</evidence>
<feature type="domain" description="Fe2OG dioxygenase" evidence="6">
    <location>
        <begin position="147"/>
        <end position="286"/>
    </location>
</feature>
<keyword evidence="1 5" id="KW-0479">Metal-binding</keyword>
<name>A0A0M4FAC9_DROBS</name>
<dbReference type="SUPFAM" id="SSF51197">
    <property type="entry name" value="Clavaminate synthase-like"/>
    <property type="match status" value="1"/>
</dbReference>
<keyword evidence="8" id="KW-1185">Reference proteome</keyword>
<dbReference type="InterPro" id="IPR037151">
    <property type="entry name" value="AlkB-like_sf"/>
</dbReference>
<dbReference type="OrthoDB" id="6614653at2759"/>
<protein>
    <submittedName>
        <fullName evidence="7">AlkB</fullName>
    </submittedName>
</protein>
<dbReference type="GO" id="GO:0035513">
    <property type="term" value="P:oxidative RNA demethylation"/>
    <property type="evidence" value="ECO:0007669"/>
    <property type="project" value="TreeGrafter"/>
</dbReference>
<dbReference type="Proteomes" id="UP000494163">
    <property type="component" value="Chromosome X"/>
</dbReference>
<dbReference type="STRING" id="30019.A0A0M4FAC9"/>
<dbReference type="GO" id="GO:0005634">
    <property type="term" value="C:nucleus"/>
    <property type="evidence" value="ECO:0007669"/>
    <property type="project" value="TreeGrafter"/>
</dbReference>
<dbReference type="InterPro" id="IPR004574">
    <property type="entry name" value="Alkb"/>
</dbReference>
<evidence type="ECO:0000256" key="5">
    <source>
        <dbReference type="PIRSR" id="PIRSR604574-2"/>
    </source>
</evidence>
<keyword evidence="2" id="KW-0223">Dioxygenase</keyword>
<dbReference type="EMBL" id="CP012528">
    <property type="protein sequence ID" value="ALC49712.1"/>
    <property type="molecule type" value="Genomic_DNA"/>
</dbReference>
<feature type="binding site" evidence="5">
    <location>
        <position position="221"/>
    </location>
    <ligand>
        <name>Fe cation</name>
        <dbReference type="ChEBI" id="CHEBI:24875"/>
        <note>catalytic</note>
    </ligand>
</feature>
<dbReference type="OMA" id="YKRRDPP"/>
<dbReference type="GO" id="GO:0035516">
    <property type="term" value="F:broad specificity oxidative DNA demethylase activity"/>
    <property type="evidence" value="ECO:0007669"/>
    <property type="project" value="TreeGrafter"/>
</dbReference>
<sequence>MSICELNKNKAAELALPVGLKPTHAWQCYTLMQHPGLIVIRNPFMALGQRYWMSRCLRDYPQKPNISNLDANPAMADFSTDWWMELQRSTDKQAKQRIKTSMRWTTLGYHHNWDTKVYDEAMHNKFPDDLKALCQFFSLAIGFANYEPQAAIVNYYPIGTTLSGHTDHSELNLKAPLFSFSFGQAAIFLIGGTTVDEKPSALFLRSGDVLVMSEQSRLCYHAVPRILPTDLKPWNDCLPPTKDDDKAVGHCMDTVLYSNVYDDQFWLPFEDYITDSRINVNVRQVLEFGKTEFK</sequence>
<dbReference type="GO" id="GO:0008198">
    <property type="term" value="F:ferrous iron binding"/>
    <property type="evidence" value="ECO:0007669"/>
    <property type="project" value="TreeGrafter"/>
</dbReference>
<gene>
    <name evidence="7" type="ORF">Dbus_chrXg1568</name>
</gene>
<keyword evidence="4 5" id="KW-0408">Iron</keyword>
<dbReference type="InterPro" id="IPR005123">
    <property type="entry name" value="Oxoglu/Fe-dep_dioxygenase_dom"/>
</dbReference>
<feature type="binding site" evidence="5">
    <location>
        <position position="165"/>
    </location>
    <ligand>
        <name>Fe cation</name>
        <dbReference type="ChEBI" id="CHEBI:24875"/>
        <note>catalytic</note>
    </ligand>
</feature>
<reference evidence="7 8" key="1">
    <citation type="submission" date="2015-08" db="EMBL/GenBank/DDBJ databases">
        <title>Ancestral chromatin configuration constrains chromatin evolution on differentiating sex chromosomes in Drosophila.</title>
        <authorList>
            <person name="Zhou Q."/>
            <person name="Bachtrog D."/>
        </authorList>
    </citation>
    <scope>NUCLEOTIDE SEQUENCE [LARGE SCALE GENOMIC DNA]</scope>
    <source>
        <tissue evidence="7">Whole larvae</tissue>
    </source>
</reference>
<evidence type="ECO:0000256" key="1">
    <source>
        <dbReference type="ARBA" id="ARBA00022723"/>
    </source>
</evidence>
<dbReference type="PANTHER" id="PTHR16557">
    <property type="entry name" value="ALKYLATED DNA REPAIR PROTEIN ALKB-RELATED"/>
    <property type="match status" value="1"/>
</dbReference>